<dbReference type="InterPro" id="IPR053221">
    <property type="entry name" value="Burnettramic_acid_biosynth"/>
</dbReference>
<feature type="non-terminal residue" evidence="2">
    <location>
        <position position="1"/>
    </location>
</feature>
<dbReference type="PANTHER" id="PTHR38887:SF1">
    <property type="entry name" value="RAS MODIFICATION PROTEIN ERF4"/>
    <property type="match status" value="1"/>
</dbReference>
<organism evidence="2 3">
    <name type="scientific">Hyaloscypha variabilis (strain UAMH 11265 / GT02V1 / F)</name>
    <name type="common">Meliniomyces variabilis</name>
    <dbReference type="NCBI Taxonomy" id="1149755"/>
    <lineage>
        <taxon>Eukaryota</taxon>
        <taxon>Fungi</taxon>
        <taxon>Dikarya</taxon>
        <taxon>Ascomycota</taxon>
        <taxon>Pezizomycotina</taxon>
        <taxon>Leotiomycetes</taxon>
        <taxon>Helotiales</taxon>
        <taxon>Hyaloscyphaceae</taxon>
        <taxon>Hyaloscypha</taxon>
        <taxon>Hyaloscypha variabilis</taxon>
    </lineage>
</organism>
<reference evidence="2 3" key="1">
    <citation type="submission" date="2016-04" db="EMBL/GenBank/DDBJ databases">
        <title>A degradative enzymes factory behind the ericoid mycorrhizal symbiosis.</title>
        <authorList>
            <consortium name="DOE Joint Genome Institute"/>
            <person name="Martino E."/>
            <person name="Morin E."/>
            <person name="Grelet G."/>
            <person name="Kuo A."/>
            <person name="Kohler A."/>
            <person name="Daghino S."/>
            <person name="Barry K."/>
            <person name="Choi C."/>
            <person name="Cichocki N."/>
            <person name="Clum A."/>
            <person name="Copeland A."/>
            <person name="Hainaut M."/>
            <person name="Haridas S."/>
            <person name="Labutti K."/>
            <person name="Lindquist E."/>
            <person name="Lipzen A."/>
            <person name="Khouja H.-R."/>
            <person name="Murat C."/>
            <person name="Ohm R."/>
            <person name="Olson A."/>
            <person name="Spatafora J."/>
            <person name="Veneault-Fourrey C."/>
            <person name="Henrissat B."/>
            <person name="Grigoriev I."/>
            <person name="Martin F."/>
            <person name="Perotto S."/>
        </authorList>
    </citation>
    <scope>NUCLEOTIDE SEQUENCE [LARGE SCALE GENOMIC DNA]</scope>
    <source>
        <strain evidence="2 3">F</strain>
    </source>
</reference>
<evidence type="ECO:0000313" key="3">
    <source>
        <dbReference type="Proteomes" id="UP000235786"/>
    </source>
</evidence>
<dbReference type="PANTHER" id="PTHR38887">
    <property type="entry name" value="CHROMOSOME 21, WHOLE GENOME SHOTGUN SEQUENCE"/>
    <property type="match status" value="1"/>
</dbReference>
<dbReference type="Proteomes" id="UP000235786">
    <property type="component" value="Unassembled WGS sequence"/>
</dbReference>
<feature type="region of interest" description="Disordered" evidence="1">
    <location>
        <begin position="184"/>
        <end position="219"/>
    </location>
</feature>
<gene>
    <name evidence="2" type="ORF">L207DRAFT_404857</name>
</gene>
<proteinExistence type="predicted"/>
<feature type="non-terminal residue" evidence="2">
    <location>
        <position position="219"/>
    </location>
</feature>
<dbReference type="EMBL" id="KZ613944">
    <property type="protein sequence ID" value="PMD41917.1"/>
    <property type="molecule type" value="Genomic_DNA"/>
</dbReference>
<dbReference type="STRING" id="1149755.A0A2J6RTS7"/>
<keyword evidence="3" id="KW-1185">Reference proteome</keyword>
<name>A0A2J6RTS7_HYAVF</name>
<dbReference type="OrthoDB" id="3068835at2759"/>
<sequence>LSRPIAIPQTMHGRGQSFLRAWAPCLEANSISQTDFLAFIDNLNIVSTANPPLQVLGLAGGFLGMVPYHWAKIAGTAIQVSAQLGAAVVSKSRTDMYMKEVNEKMFKPRGLKVSITSVEAMRSILRIPDTQPLLAPLTDETMQMSTLERELLALRDYNAMLDMNVPRPVEQTTMLAKLSARQVEGLAKKNQKKAMKDGEKALEKKEKAEKREAEKRGKK</sequence>
<feature type="compositionally biased region" description="Basic and acidic residues" evidence="1">
    <location>
        <begin position="194"/>
        <end position="219"/>
    </location>
</feature>
<accession>A0A2J6RTS7</accession>
<evidence type="ECO:0000313" key="2">
    <source>
        <dbReference type="EMBL" id="PMD41917.1"/>
    </source>
</evidence>
<evidence type="ECO:0000256" key="1">
    <source>
        <dbReference type="SAM" id="MobiDB-lite"/>
    </source>
</evidence>
<protein>
    <submittedName>
        <fullName evidence="2">Uncharacterized protein</fullName>
    </submittedName>
</protein>
<dbReference type="AlphaFoldDB" id="A0A2J6RTS7"/>